<dbReference type="AlphaFoldDB" id="A0A4V3DBN7"/>
<evidence type="ECO:0000313" key="3">
    <source>
        <dbReference type="Proteomes" id="UP000295391"/>
    </source>
</evidence>
<feature type="region of interest" description="Disordered" evidence="1">
    <location>
        <begin position="102"/>
        <end position="143"/>
    </location>
</feature>
<evidence type="ECO:0000313" key="2">
    <source>
        <dbReference type="EMBL" id="TDQ67268.1"/>
    </source>
</evidence>
<dbReference type="RefSeq" id="WP_133571894.1">
    <property type="nucleotide sequence ID" value="NZ_SNYR01000001.1"/>
</dbReference>
<name>A0A4V3DBN7_9HYPH</name>
<proteinExistence type="predicted"/>
<dbReference type="EMBL" id="SNYR01000001">
    <property type="protein sequence ID" value="TDQ67268.1"/>
    <property type="molecule type" value="Genomic_DNA"/>
</dbReference>
<organism evidence="2 3">
    <name type="scientific">Maritalea mobilis</name>
    <dbReference type="NCBI Taxonomy" id="483324"/>
    <lineage>
        <taxon>Bacteria</taxon>
        <taxon>Pseudomonadati</taxon>
        <taxon>Pseudomonadota</taxon>
        <taxon>Alphaproteobacteria</taxon>
        <taxon>Hyphomicrobiales</taxon>
        <taxon>Devosiaceae</taxon>
        <taxon>Maritalea</taxon>
    </lineage>
</organism>
<reference evidence="2 3" key="1">
    <citation type="submission" date="2019-03" db="EMBL/GenBank/DDBJ databases">
        <title>Genomic Encyclopedia of Type Strains, Phase III (KMG-III): the genomes of soil and plant-associated and newly described type strains.</title>
        <authorList>
            <person name="Whitman W."/>
        </authorList>
    </citation>
    <scope>NUCLEOTIDE SEQUENCE [LARGE SCALE GENOMIC DNA]</scope>
    <source>
        <strain evidence="2 3">CGMCC 1.7002</strain>
    </source>
</reference>
<feature type="compositionally biased region" description="Basic and acidic residues" evidence="1">
    <location>
        <begin position="118"/>
        <end position="131"/>
    </location>
</feature>
<protein>
    <submittedName>
        <fullName evidence="2">Uncharacterized protein</fullName>
    </submittedName>
</protein>
<dbReference type="OrthoDB" id="7997793at2"/>
<evidence type="ECO:0000256" key="1">
    <source>
        <dbReference type="SAM" id="MobiDB-lite"/>
    </source>
</evidence>
<dbReference type="Proteomes" id="UP000295391">
    <property type="component" value="Unassembled WGS sequence"/>
</dbReference>
<gene>
    <name evidence="2" type="ORF">ATL17_1277</name>
</gene>
<accession>A0A4V3DBN7</accession>
<sequence length="217" mass="23693">MAQSARQMPLVDSSDQPAIVVFHKDGTEPARGSWFAADNAMAAKKGAKADGFQTLVVKSNEALALANRVPKGRVFERSGKLFMPRIQNTVFEQLAKLAPKKPKTSHLQVVDGSAAEAGDAKEAPASERKAVDGPVRPKGAPPQDWSKMGVGSLVLTRDIEEDDEAFYLAVVVGKVNATTYTLKWRDYPEIDPITRDVTQLALLHPKVDVTELDWEIE</sequence>
<keyword evidence="3" id="KW-1185">Reference proteome</keyword>
<comment type="caution">
    <text evidence="2">The sequence shown here is derived from an EMBL/GenBank/DDBJ whole genome shotgun (WGS) entry which is preliminary data.</text>
</comment>